<dbReference type="InParanoid" id="A0A251TYM2"/>
<accession>A0A251TYM2</accession>
<organism evidence="1 2">
    <name type="scientific">Helianthus annuus</name>
    <name type="common">Common sunflower</name>
    <dbReference type="NCBI Taxonomy" id="4232"/>
    <lineage>
        <taxon>Eukaryota</taxon>
        <taxon>Viridiplantae</taxon>
        <taxon>Streptophyta</taxon>
        <taxon>Embryophyta</taxon>
        <taxon>Tracheophyta</taxon>
        <taxon>Spermatophyta</taxon>
        <taxon>Magnoliopsida</taxon>
        <taxon>eudicotyledons</taxon>
        <taxon>Gunneridae</taxon>
        <taxon>Pentapetalae</taxon>
        <taxon>asterids</taxon>
        <taxon>campanulids</taxon>
        <taxon>Asterales</taxon>
        <taxon>Asteraceae</taxon>
        <taxon>Asteroideae</taxon>
        <taxon>Heliantheae alliance</taxon>
        <taxon>Heliantheae</taxon>
        <taxon>Helianthus</taxon>
    </lineage>
</organism>
<sequence length="52" mass="6134">MMFDCFLEGMVCNVGQHVMSPLTPQMLEYIQRPFINTRKEWCAMPVNISCHR</sequence>
<dbReference type="AlphaFoldDB" id="A0A251TYM2"/>
<dbReference type="Proteomes" id="UP000215914">
    <property type="component" value="Chromosome 9"/>
</dbReference>
<protein>
    <submittedName>
        <fullName evidence="1">Uncharacterized protein</fullName>
    </submittedName>
</protein>
<gene>
    <name evidence="1" type="ORF">HannXRQ_Chr09g0269241</name>
</gene>
<proteinExistence type="predicted"/>
<evidence type="ECO:0000313" key="1">
    <source>
        <dbReference type="EMBL" id="OTG16238.1"/>
    </source>
</evidence>
<dbReference type="EMBL" id="CM007898">
    <property type="protein sequence ID" value="OTG16238.1"/>
    <property type="molecule type" value="Genomic_DNA"/>
</dbReference>
<evidence type="ECO:0000313" key="2">
    <source>
        <dbReference type="Proteomes" id="UP000215914"/>
    </source>
</evidence>
<reference evidence="2" key="1">
    <citation type="journal article" date="2017" name="Nature">
        <title>The sunflower genome provides insights into oil metabolism, flowering and Asterid evolution.</title>
        <authorList>
            <person name="Badouin H."/>
            <person name="Gouzy J."/>
            <person name="Grassa C.J."/>
            <person name="Murat F."/>
            <person name="Staton S.E."/>
            <person name="Cottret L."/>
            <person name="Lelandais-Briere C."/>
            <person name="Owens G.L."/>
            <person name="Carrere S."/>
            <person name="Mayjonade B."/>
            <person name="Legrand L."/>
            <person name="Gill N."/>
            <person name="Kane N.C."/>
            <person name="Bowers J.E."/>
            <person name="Hubner S."/>
            <person name="Bellec A."/>
            <person name="Berard A."/>
            <person name="Berges H."/>
            <person name="Blanchet N."/>
            <person name="Boniface M.C."/>
            <person name="Brunel D."/>
            <person name="Catrice O."/>
            <person name="Chaidir N."/>
            <person name="Claudel C."/>
            <person name="Donnadieu C."/>
            <person name="Faraut T."/>
            <person name="Fievet G."/>
            <person name="Helmstetter N."/>
            <person name="King M."/>
            <person name="Knapp S.J."/>
            <person name="Lai Z."/>
            <person name="Le Paslier M.C."/>
            <person name="Lippi Y."/>
            <person name="Lorenzon L."/>
            <person name="Mandel J.R."/>
            <person name="Marage G."/>
            <person name="Marchand G."/>
            <person name="Marquand E."/>
            <person name="Bret-Mestries E."/>
            <person name="Morien E."/>
            <person name="Nambeesan S."/>
            <person name="Nguyen T."/>
            <person name="Pegot-Espagnet P."/>
            <person name="Pouilly N."/>
            <person name="Raftis F."/>
            <person name="Sallet E."/>
            <person name="Schiex T."/>
            <person name="Thomas J."/>
            <person name="Vandecasteele C."/>
            <person name="Vares D."/>
            <person name="Vear F."/>
            <person name="Vautrin S."/>
            <person name="Crespi M."/>
            <person name="Mangin B."/>
            <person name="Burke J.M."/>
            <person name="Salse J."/>
            <person name="Munos S."/>
            <person name="Vincourt P."/>
            <person name="Rieseberg L.H."/>
            <person name="Langlade N.B."/>
        </authorList>
    </citation>
    <scope>NUCLEOTIDE SEQUENCE [LARGE SCALE GENOMIC DNA]</scope>
    <source>
        <strain evidence="2">cv. SF193</strain>
    </source>
</reference>
<keyword evidence="2" id="KW-1185">Reference proteome</keyword>
<name>A0A251TYM2_HELAN</name>